<dbReference type="GO" id="GO:0015421">
    <property type="term" value="F:ABC-type oligopeptide transporter activity"/>
    <property type="evidence" value="ECO:0007669"/>
    <property type="project" value="TreeGrafter"/>
</dbReference>
<dbReference type="SUPFAM" id="SSF90123">
    <property type="entry name" value="ABC transporter transmembrane region"/>
    <property type="match status" value="1"/>
</dbReference>
<gene>
    <name evidence="12" type="ORF">LKD45_06590</name>
</gene>
<feature type="transmembrane region" description="Helical" evidence="9">
    <location>
        <begin position="66"/>
        <end position="85"/>
    </location>
</feature>
<feature type="transmembrane region" description="Helical" evidence="9">
    <location>
        <begin position="27"/>
        <end position="46"/>
    </location>
</feature>
<dbReference type="FunFam" id="1.20.1560.10:FF:000011">
    <property type="entry name" value="Multidrug ABC transporter ATP-binding protein"/>
    <property type="match status" value="1"/>
</dbReference>
<evidence type="ECO:0000256" key="8">
    <source>
        <dbReference type="ARBA" id="ARBA00023136"/>
    </source>
</evidence>
<dbReference type="Pfam" id="PF00005">
    <property type="entry name" value="ABC_tran"/>
    <property type="match status" value="1"/>
</dbReference>
<dbReference type="InterPro" id="IPR036640">
    <property type="entry name" value="ABC1_TM_sf"/>
</dbReference>
<proteinExistence type="predicted"/>
<protein>
    <submittedName>
        <fullName evidence="12">ABC transporter ATP-binding protein/permease</fullName>
    </submittedName>
</protein>
<dbReference type="Pfam" id="PF00664">
    <property type="entry name" value="ABC_membrane"/>
    <property type="match status" value="1"/>
</dbReference>
<sequence length="584" mass="64432">MKVKKPQNTKKAIVRLMGYLSEDKGRLIFVFFCVIAGTIANLAGSYMLRPIINGLTGEGSSAQKLLHSLLTMAGIYIIGVTAQYLQQRIMIGVSQGALEKIRNDLFVKMQHLPVRFYDTNNHGDLMSRYTNDLDAVGDMLNNTVLQIISSVITVVGTLGLMLYTNVWLTIVTVVMVPLMMKVGGAVAGKSRKFYQAQQAAIGTLNGYIEETMTGQKVVKVFCHENVAEEEFEYLNDDLRGKQIFAQFFGGIMGPVMGNLSQVSYSLTAMIGGILCVLQGFDIGGLTVFVNYSRQFSRPINELSMQMNTIFSALAGAERVFQVMDEAPETADAADAVVLNPCKGHVELKDVTFGYVPGHTILKHISLYAKPGQKIAFVGSTGAGKTTITNLINRFYEIDSGEILMDGVDIRKVGRENLRSNIAMVLQDTHLFTGTIRENIRYGRLDATDAEVEQAAKMASAHPFIMRLENGYDTMIEGDGANLSQGQRQLLNIARAAISKAPVLILDEATSSVDTRTERHIEHGMDRLMADRTTLVIAHRLSTVRNANAIMVLENGEIIERGDHDQLLEQKGRYYELYTGKKQLA</sequence>
<name>A0AAE3AWV2_9FIRM</name>
<keyword evidence="13" id="KW-1185">Reference proteome</keyword>
<dbReference type="InterPro" id="IPR017871">
    <property type="entry name" value="ABC_transporter-like_CS"/>
</dbReference>
<dbReference type="InterPro" id="IPR011527">
    <property type="entry name" value="ABC1_TM_dom"/>
</dbReference>
<organism evidence="12 13">
    <name type="scientific">Gallintestinimicrobium propionicum</name>
    <dbReference type="NCBI Taxonomy" id="2981770"/>
    <lineage>
        <taxon>Bacteria</taxon>
        <taxon>Bacillati</taxon>
        <taxon>Bacillota</taxon>
        <taxon>Clostridia</taxon>
        <taxon>Lachnospirales</taxon>
        <taxon>Lachnospiraceae</taxon>
        <taxon>Gallintestinimicrobium</taxon>
    </lineage>
</organism>
<dbReference type="EMBL" id="JAJEQF010000012">
    <property type="protein sequence ID" value="MCC2167364.1"/>
    <property type="molecule type" value="Genomic_DNA"/>
</dbReference>
<keyword evidence="8 9" id="KW-0472">Membrane</keyword>
<reference evidence="12 13" key="1">
    <citation type="submission" date="2021-10" db="EMBL/GenBank/DDBJ databases">
        <title>Anaerobic single-cell dispensing facilitates the cultivation of human gut bacteria.</title>
        <authorList>
            <person name="Afrizal A."/>
        </authorList>
    </citation>
    <scope>NUCLEOTIDE SEQUENCE [LARGE SCALE GENOMIC DNA]</scope>
    <source>
        <strain evidence="12 13">CLA-AA-H244</strain>
    </source>
</reference>
<evidence type="ECO:0000256" key="6">
    <source>
        <dbReference type="ARBA" id="ARBA00022840"/>
    </source>
</evidence>
<feature type="transmembrane region" description="Helical" evidence="9">
    <location>
        <begin position="167"/>
        <end position="188"/>
    </location>
</feature>
<dbReference type="SUPFAM" id="SSF52540">
    <property type="entry name" value="P-loop containing nucleoside triphosphate hydrolases"/>
    <property type="match status" value="1"/>
</dbReference>
<keyword evidence="6 12" id="KW-0067">ATP-binding</keyword>
<feature type="transmembrane region" description="Helical" evidence="9">
    <location>
        <begin position="143"/>
        <end position="161"/>
    </location>
</feature>
<keyword evidence="3" id="KW-1003">Cell membrane</keyword>
<comment type="subcellular location">
    <subcellularLocation>
        <location evidence="1">Cell membrane</location>
        <topology evidence="1">Multi-pass membrane protein</topology>
    </subcellularLocation>
</comment>
<dbReference type="SMART" id="SM00382">
    <property type="entry name" value="AAA"/>
    <property type="match status" value="1"/>
</dbReference>
<evidence type="ECO:0000256" key="7">
    <source>
        <dbReference type="ARBA" id="ARBA00022989"/>
    </source>
</evidence>
<evidence type="ECO:0000256" key="1">
    <source>
        <dbReference type="ARBA" id="ARBA00004651"/>
    </source>
</evidence>
<dbReference type="PANTHER" id="PTHR43394:SF1">
    <property type="entry name" value="ATP-BINDING CASSETTE SUB-FAMILY B MEMBER 10, MITOCHONDRIAL"/>
    <property type="match status" value="1"/>
</dbReference>
<dbReference type="CDD" id="cd18547">
    <property type="entry name" value="ABC_6TM_Tm288_like"/>
    <property type="match status" value="1"/>
</dbReference>
<dbReference type="Gene3D" id="3.40.50.300">
    <property type="entry name" value="P-loop containing nucleotide triphosphate hydrolases"/>
    <property type="match status" value="1"/>
</dbReference>
<dbReference type="FunFam" id="3.40.50.300:FF:000287">
    <property type="entry name" value="Multidrug ABC transporter ATP-binding protein"/>
    <property type="match status" value="1"/>
</dbReference>
<keyword evidence="5" id="KW-0547">Nucleotide-binding</keyword>
<dbReference type="GO" id="GO:0005524">
    <property type="term" value="F:ATP binding"/>
    <property type="evidence" value="ECO:0007669"/>
    <property type="project" value="UniProtKB-KW"/>
</dbReference>
<evidence type="ECO:0000256" key="4">
    <source>
        <dbReference type="ARBA" id="ARBA00022692"/>
    </source>
</evidence>
<dbReference type="GO" id="GO:0016887">
    <property type="term" value="F:ATP hydrolysis activity"/>
    <property type="evidence" value="ECO:0007669"/>
    <property type="project" value="InterPro"/>
</dbReference>
<dbReference type="InterPro" id="IPR003593">
    <property type="entry name" value="AAA+_ATPase"/>
</dbReference>
<dbReference type="PROSITE" id="PS50893">
    <property type="entry name" value="ABC_TRANSPORTER_2"/>
    <property type="match status" value="1"/>
</dbReference>
<dbReference type="InterPro" id="IPR027417">
    <property type="entry name" value="P-loop_NTPase"/>
</dbReference>
<evidence type="ECO:0000256" key="5">
    <source>
        <dbReference type="ARBA" id="ARBA00022741"/>
    </source>
</evidence>
<evidence type="ECO:0000256" key="3">
    <source>
        <dbReference type="ARBA" id="ARBA00022475"/>
    </source>
</evidence>
<dbReference type="InterPro" id="IPR003439">
    <property type="entry name" value="ABC_transporter-like_ATP-bd"/>
</dbReference>
<evidence type="ECO:0000256" key="2">
    <source>
        <dbReference type="ARBA" id="ARBA00022448"/>
    </source>
</evidence>
<evidence type="ECO:0000259" key="10">
    <source>
        <dbReference type="PROSITE" id="PS50893"/>
    </source>
</evidence>
<dbReference type="AlphaFoldDB" id="A0AAE3AWV2"/>
<evidence type="ECO:0000313" key="12">
    <source>
        <dbReference type="EMBL" id="MCC2167364.1"/>
    </source>
</evidence>
<keyword evidence="4 9" id="KW-0812">Transmembrane</keyword>
<feature type="domain" description="ABC transporter" evidence="10">
    <location>
        <begin position="345"/>
        <end position="579"/>
    </location>
</feature>
<dbReference type="Gene3D" id="1.20.1560.10">
    <property type="entry name" value="ABC transporter type 1, transmembrane domain"/>
    <property type="match status" value="1"/>
</dbReference>
<dbReference type="PROSITE" id="PS50929">
    <property type="entry name" value="ABC_TM1F"/>
    <property type="match status" value="1"/>
</dbReference>
<dbReference type="GO" id="GO:0005886">
    <property type="term" value="C:plasma membrane"/>
    <property type="evidence" value="ECO:0007669"/>
    <property type="project" value="UniProtKB-SubCell"/>
</dbReference>
<accession>A0AAE3AWV2</accession>
<feature type="transmembrane region" description="Helical" evidence="9">
    <location>
        <begin position="266"/>
        <end position="289"/>
    </location>
</feature>
<dbReference type="Proteomes" id="UP001199355">
    <property type="component" value="Unassembled WGS sequence"/>
</dbReference>
<evidence type="ECO:0000313" key="13">
    <source>
        <dbReference type="Proteomes" id="UP001199355"/>
    </source>
</evidence>
<dbReference type="PANTHER" id="PTHR43394">
    <property type="entry name" value="ATP-DEPENDENT PERMEASE MDL1, MITOCHONDRIAL"/>
    <property type="match status" value="1"/>
</dbReference>
<evidence type="ECO:0000259" key="11">
    <source>
        <dbReference type="PROSITE" id="PS50929"/>
    </source>
</evidence>
<dbReference type="PROSITE" id="PS00211">
    <property type="entry name" value="ABC_TRANSPORTER_1"/>
    <property type="match status" value="1"/>
</dbReference>
<keyword evidence="7 9" id="KW-1133">Transmembrane helix</keyword>
<evidence type="ECO:0000256" key="9">
    <source>
        <dbReference type="SAM" id="Phobius"/>
    </source>
</evidence>
<keyword evidence="2" id="KW-0813">Transport</keyword>
<dbReference type="InterPro" id="IPR039421">
    <property type="entry name" value="Type_1_exporter"/>
</dbReference>
<comment type="caution">
    <text evidence="12">The sequence shown here is derived from an EMBL/GenBank/DDBJ whole genome shotgun (WGS) entry which is preliminary data.</text>
</comment>
<feature type="domain" description="ABC transmembrane type-1" evidence="11">
    <location>
        <begin position="28"/>
        <end position="311"/>
    </location>
</feature>